<dbReference type="RefSeq" id="XP_066664342.1">
    <property type="nucleotide sequence ID" value="XM_066815052.1"/>
</dbReference>
<gene>
    <name evidence="2" type="ORF">PG997_010737</name>
</gene>
<organism evidence="2 3">
    <name type="scientific">Apiospora hydei</name>
    <dbReference type="NCBI Taxonomy" id="1337664"/>
    <lineage>
        <taxon>Eukaryota</taxon>
        <taxon>Fungi</taxon>
        <taxon>Dikarya</taxon>
        <taxon>Ascomycota</taxon>
        <taxon>Pezizomycotina</taxon>
        <taxon>Sordariomycetes</taxon>
        <taxon>Xylariomycetidae</taxon>
        <taxon>Amphisphaeriales</taxon>
        <taxon>Apiosporaceae</taxon>
        <taxon>Apiospora</taxon>
    </lineage>
</organism>
<dbReference type="EMBL" id="JAQQWN010000008">
    <property type="protein sequence ID" value="KAK8070534.1"/>
    <property type="molecule type" value="Genomic_DNA"/>
</dbReference>
<reference evidence="2 3" key="1">
    <citation type="submission" date="2023-01" db="EMBL/GenBank/DDBJ databases">
        <title>Analysis of 21 Apiospora genomes using comparative genomics revels a genus with tremendous synthesis potential of carbohydrate active enzymes and secondary metabolites.</title>
        <authorList>
            <person name="Sorensen T."/>
        </authorList>
    </citation>
    <scope>NUCLEOTIDE SEQUENCE [LARGE SCALE GENOMIC DNA]</scope>
    <source>
        <strain evidence="2 3">CBS 114990</strain>
    </source>
</reference>
<dbReference type="Proteomes" id="UP001433268">
    <property type="component" value="Unassembled WGS sequence"/>
</dbReference>
<sequence>MNPSSDEFTTKRTKEKAARVAFADWLESELANYNLKTTASQLPPAPLALAKQKAGGAKTPASKRASKKRKLKAAAADDAGDEI</sequence>
<accession>A0ABR1VKR6</accession>
<name>A0ABR1VKR6_9PEZI</name>
<feature type="region of interest" description="Disordered" evidence="1">
    <location>
        <begin position="49"/>
        <end position="83"/>
    </location>
</feature>
<keyword evidence="3" id="KW-1185">Reference proteome</keyword>
<proteinExistence type="predicted"/>
<evidence type="ECO:0000313" key="3">
    <source>
        <dbReference type="Proteomes" id="UP001433268"/>
    </source>
</evidence>
<evidence type="ECO:0000256" key="1">
    <source>
        <dbReference type="SAM" id="MobiDB-lite"/>
    </source>
</evidence>
<dbReference type="GeneID" id="92048112"/>
<evidence type="ECO:0000313" key="2">
    <source>
        <dbReference type="EMBL" id="KAK8070534.1"/>
    </source>
</evidence>
<protein>
    <submittedName>
        <fullName evidence="2">Uncharacterized protein</fullName>
    </submittedName>
</protein>
<feature type="compositionally biased region" description="Low complexity" evidence="1">
    <location>
        <begin position="49"/>
        <end position="63"/>
    </location>
</feature>
<comment type="caution">
    <text evidence="2">The sequence shown here is derived from an EMBL/GenBank/DDBJ whole genome shotgun (WGS) entry which is preliminary data.</text>
</comment>